<organism evidence="2 3">
    <name type="scientific">Huberarchaeum crystalense</name>
    <dbReference type="NCBI Taxonomy" id="2014257"/>
    <lineage>
        <taxon>Archaea</taxon>
        <taxon>Candidatus Huberarchaeota</taxon>
        <taxon>Candidatus Huberarchaeia</taxon>
        <taxon>Candidatus Huberarchaeales</taxon>
        <taxon>Candidatus Huberarchaeaceae</taxon>
        <taxon>Candidatus Huberarchaeum</taxon>
    </lineage>
</organism>
<sequence>MFTLAFSAIVLSIFIVSAVFISGCVGSTNQNQSNLASEIPINTGTAVFTITDAAMNMGAVSSVNITINKIEINSKNKGWIVLSNEVQTYDLLELKAENTSKLLVIANLSDGLYNQVRLHISKVIIIKNGAPIEAKLPSNVLKMNINFKVIENKTSTVSFDFIADESLHTTGDGKIIMAPVIKVETRTSVNVQIKGQNKVEIQDGKVEENFEVGMNEKGDVDVGIKIKANTEISISENGKIEVFRKGKVNNIGTQLSIKNITLNKQKYTANEKINIEVYLKLNKNADIQVHIYGIASRQGSNLIDETKNVSVSTEGQSSVKFDVNAPTCTHGCGARYFPGLYLLNAEVIVNGEVVDKTTINVELY</sequence>
<evidence type="ECO:0000313" key="3">
    <source>
        <dbReference type="Proteomes" id="UP000230477"/>
    </source>
</evidence>
<feature type="domain" description="DUF4382" evidence="1">
    <location>
        <begin position="43"/>
        <end position="179"/>
    </location>
</feature>
<dbReference type="InterPro" id="IPR025491">
    <property type="entry name" value="DUF4382"/>
</dbReference>
<dbReference type="AlphaFoldDB" id="A0A2H9M801"/>
<evidence type="ECO:0000313" key="2">
    <source>
        <dbReference type="EMBL" id="PIV46613.1"/>
    </source>
</evidence>
<reference evidence="3" key="1">
    <citation type="submission" date="2017-09" db="EMBL/GenBank/DDBJ databases">
        <title>Depth-based differentiation of microbial function through sediment-hosted aquifers and enrichment of novel symbionts in the deep terrestrial subsurface.</title>
        <authorList>
            <person name="Probst A.J."/>
            <person name="Ladd B."/>
            <person name="Jarett J.K."/>
            <person name="Geller-Mcgrath D.E."/>
            <person name="Sieber C.M.K."/>
            <person name="Emerson J.B."/>
            <person name="Anantharaman K."/>
            <person name="Thomas B.C."/>
            <person name="Malmstrom R."/>
            <person name="Stieglmeier M."/>
            <person name="Klingl A."/>
            <person name="Woyke T."/>
            <person name="Ryan C.M."/>
            <person name="Banfield J.F."/>
        </authorList>
    </citation>
    <scope>NUCLEOTIDE SEQUENCE [LARGE SCALE GENOMIC DNA]</scope>
</reference>
<gene>
    <name evidence="2" type="ORF">COS22_00345</name>
</gene>
<accession>A0A2H9M801</accession>
<proteinExistence type="predicted"/>
<dbReference type="EMBL" id="PETW01000007">
    <property type="protein sequence ID" value="PIV46613.1"/>
    <property type="molecule type" value="Genomic_DNA"/>
</dbReference>
<name>A0A2H9M801_HUBC1</name>
<dbReference type="Proteomes" id="UP000230477">
    <property type="component" value="Unassembled WGS sequence"/>
</dbReference>
<protein>
    <recommendedName>
        <fullName evidence="1">DUF4382 domain-containing protein</fullName>
    </recommendedName>
</protein>
<dbReference type="Pfam" id="PF14321">
    <property type="entry name" value="DUF4382"/>
    <property type="match status" value="1"/>
</dbReference>
<comment type="caution">
    <text evidence="2">The sequence shown here is derived from an EMBL/GenBank/DDBJ whole genome shotgun (WGS) entry which is preliminary data.</text>
</comment>
<evidence type="ECO:0000259" key="1">
    <source>
        <dbReference type="Pfam" id="PF14321"/>
    </source>
</evidence>